<dbReference type="OrthoDB" id="5393654at2759"/>
<name>A0A319ER17_9EURO</name>
<proteinExistence type="predicted"/>
<accession>A0A319ER17</accession>
<dbReference type="PANTHER" id="PTHR35179">
    <property type="entry name" value="PROTEIN CBG02620"/>
    <property type="match status" value="1"/>
</dbReference>
<dbReference type="Proteomes" id="UP000247810">
    <property type="component" value="Unassembled WGS sequence"/>
</dbReference>
<evidence type="ECO:0000313" key="1">
    <source>
        <dbReference type="EMBL" id="PYH93332.1"/>
    </source>
</evidence>
<dbReference type="STRING" id="1448320.A0A319ER17"/>
<dbReference type="PANTHER" id="PTHR35179:SF2">
    <property type="entry name" value="START DOMAIN-CONTAINING PROTEIN"/>
    <property type="match status" value="1"/>
</dbReference>
<dbReference type="VEuPathDB" id="FungiDB:BO71DRAFT_399806"/>
<keyword evidence="2" id="KW-1185">Reference proteome</keyword>
<protein>
    <recommendedName>
        <fullName evidence="3">Geranylgeranyl pyrophosphate synthetase</fullName>
    </recommendedName>
</protein>
<reference evidence="1 2" key="1">
    <citation type="submission" date="2018-02" db="EMBL/GenBank/DDBJ databases">
        <title>The genomes of Aspergillus section Nigri reveals drivers in fungal speciation.</title>
        <authorList>
            <consortium name="DOE Joint Genome Institute"/>
            <person name="Vesth T.C."/>
            <person name="Nybo J."/>
            <person name="Theobald S."/>
            <person name="Brandl J."/>
            <person name="Frisvad J.C."/>
            <person name="Nielsen K.F."/>
            <person name="Lyhne E.K."/>
            <person name="Kogle M.E."/>
            <person name="Kuo A."/>
            <person name="Riley R."/>
            <person name="Clum A."/>
            <person name="Nolan M."/>
            <person name="Lipzen A."/>
            <person name="Salamov A."/>
            <person name="Henrissat B."/>
            <person name="Wiebenga A."/>
            <person name="De vries R.P."/>
            <person name="Grigoriev I.V."/>
            <person name="Mortensen U.H."/>
            <person name="Andersen M.R."/>
            <person name="Baker S.E."/>
        </authorList>
    </citation>
    <scope>NUCLEOTIDE SEQUENCE [LARGE SCALE GENOMIC DNA]</scope>
    <source>
        <strain evidence="1 2">CBS 707.79</strain>
    </source>
</reference>
<gene>
    <name evidence="1" type="ORF">BO71DRAFT_399806</name>
</gene>
<evidence type="ECO:0000313" key="2">
    <source>
        <dbReference type="Proteomes" id="UP000247810"/>
    </source>
</evidence>
<organism evidence="1 2">
    <name type="scientific">Aspergillus ellipticus CBS 707.79</name>
    <dbReference type="NCBI Taxonomy" id="1448320"/>
    <lineage>
        <taxon>Eukaryota</taxon>
        <taxon>Fungi</taxon>
        <taxon>Dikarya</taxon>
        <taxon>Ascomycota</taxon>
        <taxon>Pezizomycotina</taxon>
        <taxon>Eurotiomycetes</taxon>
        <taxon>Eurotiomycetidae</taxon>
        <taxon>Eurotiales</taxon>
        <taxon>Aspergillaceae</taxon>
        <taxon>Aspergillus</taxon>
        <taxon>Aspergillus subgen. Circumdati</taxon>
    </lineage>
</organism>
<dbReference type="EMBL" id="KZ825895">
    <property type="protein sequence ID" value="PYH93332.1"/>
    <property type="molecule type" value="Genomic_DNA"/>
</dbReference>
<dbReference type="AlphaFoldDB" id="A0A319ER17"/>
<evidence type="ECO:0008006" key="3">
    <source>
        <dbReference type="Google" id="ProtNLM"/>
    </source>
</evidence>
<sequence>MASLIGALGVPSRQPSCRLYKASRSLSALEPAINRISFHTSSQRPRNATTGPVEIAALSSKDLRPKWRPKSAPAATISQVQYLSSYNWIEDPNPTIAVPGSPPRWSHPSFSPFRLPKDSGWVYIAQNAARHPASPMEPLFRALYLTQPDFDIRGVDIVTDRNNIRKLLSFINPALGKRGVLEEFTINIERQKQTLLLSRTEKATTEFFGPNDFGGFGHEFEKAATQNQVSGSTGHWRIILYAFEELSCVVRYETDGYVEATGPGTPARLERIDGYELAKALEPLGLKSAAPPSVAPASAQSALSIRKQGQSVPMESILEMKTRAANRPIDLQELMPQLWVSQTPQLVRAHHRNGWFQQCKPENITPALQAWEKEHQADLRRLGLLLKWIGKMVPKSGQKAVLRYDSRREKLVMTRVERPDMLPSDLYGKWVDEERRR</sequence>